<dbReference type="EC" id="3.6.1.-" evidence="4"/>
<dbReference type="GO" id="GO:0005737">
    <property type="term" value="C:cytoplasm"/>
    <property type="evidence" value="ECO:0007669"/>
    <property type="project" value="UniProtKB-SubCell"/>
</dbReference>
<dbReference type="Proteomes" id="UP000269923">
    <property type="component" value="Unassembled WGS sequence"/>
</dbReference>
<dbReference type="InterPro" id="IPR029001">
    <property type="entry name" value="ITPase-like_fam"/>
</dbReference>
<dbReference type="Gene3D" id="3.90.950.10">
    <property type="match status" value="1"/>
</dbReference>
<comment type="function">
    <text evidence="4">Nucleoside triphosphate pyrophosphatase that hydrolyzes 7-methyl-GTP (m(7)GTP). May have a dual role in cell division arrest and in preventing the incorporation of modified nucleotides into cellular nucleic acids.</text>
</comment>
<dbReference type="SUPFAM" id="SSF52972">
    <property type="entry name" value="ITPase-like"/>
    <property type="match status" value="1"/>
</dbReference>
<dbReference type="NCBIfam" id="TIGR00172">
    <property type="entry name" value="maf"/>
    <property type="match status" value="1"/>
</dbReference>
<keyword evidence="2 4" id="KW-0378">Hydrolase</keyword>
<feature type="site" description="Important for substrate specificity" evidence="4">
    <location>
        <position position="161"/>
    </location>
</feature>
<organism evidence="5 6">
    <name type="scientific">Conchiformibius steedae</name>
    <dbReference type="NCBI Taxonomy" id="153493"/>
    <lineage>
        <taxon>Bacteria</taxon>
        <taxon>Pseudomonadati</taxon>
        <taxon>Pseudomonadota</taxon>
        <taxon>Betaproteobacteria</taxon>
        <taxon>Neisseriales</taxon>
        <taxon>Neisseriaceae</taxon>
        <taxon>Conchiformibius</taxon>
    </lineage>
</organism>
<dbReference type="CDD" id="cd00555">
    <property type="entry name" value="Maf"/>
    <property type="match status" value="1"/>
</dbReference>
<evidence type="ECO:0000256" key="2">
    <source>
        <dbReference type="ARBA" id="ARBA00022801"/>
    </source>
</evidence>
<evidence type="ECO:0000313" key="5">
    <source>
        <dbReference type="EMBL" id="RRD90533.1"/>
    </source>
</evidence>
<dbReference type="PANTHER" id="PTHR43213:SF5">
    <property type="entry name" value="BIFUNCTIONAL DTTP_UTP PYROPHOSPHATASE_METHYLTRANSFERASE PROTEIN-RELATED"/>
    <property type="match status" value="1"/>
</dbReference>
<dbReference type="RefSeq" id="WP_124794423.1">
    <property type="nucleotide sequence ID" value="NZ_RQYC01000005.1"/>
</dbReference>
<dbReference type="GO" id="GO:0009117">
    <property type="term" value="P:nucleotide metabolic process"/>
    <property type="evidence" value="ECO:0007669"/>
    <property type="project" value="UniProtKB-KW"/>
</dbReference>
<keyword evidence="4" id="KW-0963">Cytoplasm</keyword>
<dbReference type="Pfam" id="PF02545">
    <property type="entry name" value="Maf"/>
    <property type="match status" value="1"/>
</dbReference>
<reference evidence="5 6" key="1">
    <citation type="submission" date="2018-11" db="EMBL/GenBank/DDBJ databases">
        <title>Genomes From Bacteria Associated with the Canine Oral Cavity: a Test Case for Automated Genome-Based Taxonomic Assignment.</title>
        <authorList>
            <person name="Coil D.A."/>
            <person name="Jospin G."/>
            <person name="Darling A.E."/>
            <person name="Wallis C."/>
            <person name="Davis I.J."/>
            <person name="Harris S."/>
            <person name="Eisen J.A."/>
            <person name="Holcombe L.J."/>
            <person name="O'Flynn C."/>
        </authorList>
    </citation>
    <scope>NUCLEOTIDE SEQUENCE [LARGE SCALE GENOMIC DNA]</scope>
    <source>
        <strain evidence="5 6">COT-280</strain>
    </source>
</reference>
<dbReference type="STRING" id="1121352.GCA_000620925_01656"/>
<feature type="site" description="Important for substrate specificity" evidence="4">
    <location>
        <position position="18"/>
    </location>
</feature>
<comment type="catalytic activity">
    <reaction evidence="4">
        <text>N(7)-methyl-GTP + H2O = N(7)-methyl-GMP + diphosphate + H(+)</text>
        <dbReference type="Rhea" id="RHEA:58744"/>
        <dbReference type="ChEBI" id="CHEBI:15377"/>
        <dbReference type="ChEBI" id="CHEBI:15378"/>
        <dbReference type="ChEBI" id="CHEBI:33019"/>
        <dbReference type="ChEBI" id="CHEBI:58285"/>
        <dbReference type="ChEBI" id="CHEBI:87133"/>
    </reaction>
</comment>
<name>A0A3P2AA75_9NEIS</name>
<keyword evidence="3 4" id="KW-0546">Nucleotide metabolism</keyword>
<evidence type="ECO:0000313" key="6">
    <source>
        <dbReference type="Proteomes" id="UP000269923"/>
    </source>
</evidence>
<keyword evidence="6" id="KW-1185">Reference proteome</keyword>
<accession>A0A3P2AA75</accession>
<dbReference type="PANTHER" id="PTHR43213">
    <property type="entry name" value="BIFUNCTIONAL DTTP/UTP PYROPHOSPHATASE/METHYLTRANSFERASE PROTEIN-RELATED"/>
    <property type="match status" value="1"/>
</dbReference>
<dbReference type="AlphaFoldDB" id="A0A3P2AA75"/>
<evidence type="ECO:0000256" key="1">
    <source>
        <dbReference type="ARBA" id="ARBA00001968"/>
    </source>
</evidence>
<sequence length="199" mass="21104">MPAGNPHFPLVLASSSVFRQQQLHNLGLDFVCAAPDCDETPLAGESPAATAQRLAVAKARSLASAWQAHLIIGADQVAWCHGKQLGKPMTTAKAQQMLAELSGQTIQFYSAVCLLNSATGRVQQHTDTTTVTMRSLSSDTIARYLQREPDAVYCAGGAKSEALGAALIQRIDSTDPNALIGLPLFRLLDFLAEEGVSAV</sequence>
<gene>
    <name evidence="5" type="ORF">EII21_04435</name>
</gene>
<comment type="similarity">
    <text evidence="4">Belongs to the Maf family. YceF subfamily.</text>
</comment>
<dbReference type="OrthoDB" id="9813694at2"/>
<evidence type="ECO:0000256" key="3">
    <source>
        <dbReference type="ARBA" id="ARBA00023080"/>
    </source>
</evidence>
<protein>
    <recommendedName>
        <fullName evidence="4">7-methyl-GTP pyrophosphatase</fullName>
        <shortName evidence="4">m(7)GTP pyrophosphatase</shortName>
        <ecNumber evidence="4">3.6.1.-</ecNumber>
    </recommendedName>
</protein>
<comment type="caution">
    <text evidence="4">Lacks conserved residue(s) required for the propagation of feature annotation.</text>
</comment>
<dbReference type="InterPro" id="IPR003697">
    <property type="entry name" value="Maf-like"/>
</dbReference>
<comment type="cofactor">
    <cofactor evidence="1 4">
        <name>a divalent metal cation</name>
        <dbReference type="ChEBI" id="CHEBI:60240"/>
    </cofactor>
</comment>
<comment type="caution">
    <text evidence="5">The sequence shown here is derived from an EMBL/GenBank/DDBJ whole genome shotgun (WGS) entry which is preliminary data.</text>
</comment>
<evidence type="ECO:0000256" key="4">
    <source>
        <dbReference type="HAMAP-Rule" id="MF_00528"/>
    </source>
</evidence>
<dbReference type="HAMAP" id="MF_00528">
    <property type="entry name" value="Maf"/>
    <property type="match status" value="1"/>
</dbReference>
<proteinExistence type="inferred from homology"/>
<dbReference type="EMBL" id="RQYC01000005">
    <property type="protein sequence ID" value="RRD90533.1"/>
    <property type="molecule type" value="Genomic_DNA"/>
</dbReference>
<feature type="site" description="Important for substrate specificity" evidence="4">
    <location>
        <position position="76"/>
    </location>
</feature>
<comment type="subcellular location">
    <subcellularLocation>
        <location evidence="4">Cytoplasm</location>
    </subcellularLocation>
</comment>
<dbReference type="PIRSF" id="PIRSF006305">
    <property type="entry name" value="Maf"/>
    <property type="match status" value="1"/>
</dbReference>
<feature type="active site" description="Proton acceptor" evidence="4">
    <location>
        <position position="75"/>
    </location>
</feature>
<dbReference type="GO" id="GO:0047429">
    <property type="term" value="F:nucleoside triphosphate diphosphatase activity"/>
    <property type="evidence" value="ECO:0007669"/>
    <property type="project" value="InterPro"/>
</dbReference>